<organism evidence="1 2">
    <name type="scientific">Lichtheimia corymbifera JMRC:FSU:9682</name>
    <dbReference type="NCBI Taxonomy" id="1263082"/>
    <lineage>
        <taxon>Eukaryota</taxon>
        <taxon>Fungi</taxon>
        <taxon>Fungi incertae sedis</taxon>
        <taxon>Mucoromycota</taxon>
        <taxon>Mucoromycotina</taxon>
        <taxon>Mucoromycetes</taxon>
        <taxon>Mucorales</taxon>
        <taxon>Lichtheimiaceae</taxon>
        <taxon>Lichtheimia</taxon>
    </lineage>
</organism>
<dbReference type="OrthoDB" id="2263912at2759"/>
<keyword evidence="2" id="KW-1185">Reference proteome</keyword>
<dbReference type="Proteomes" id="UP000027586">
    <property type="component" value="Unassembled WGS sequence"/>
</dbReference>
<accession>A0A068RU22</accession>
<name>A0A068RU22_9FUNG</name>
<evidence type="ECO:0000313" key="2">
    <source>
        <dbReference type="Proteomes" id="UP000027586"/>
    </source>
</evidence>
<reference evidence="1" key="1">
    <citation type="submission" date="2013-08" db="EMBL/GenBank/DDBJ databases">
        <title>Gene expansion shapes genome architecture in the human pathogen Lichtheimia corymbifera: an evolutionary genomics analysis in the ancient terrestrial Mucorales (Mucoromycotina).</title>
        <authorList>
            <person name="Schwartze V.U."/>
            <person name="Winter S."/>
            <person name="Shelest E."/>
            <person name="Marcet-Houben M."/>
            <person name="Horn F."/>
            <person name="Wehner S."/>
            <person name="Hoffmann K."/>
            <person name="Riege K."/>
            <person name="Sammeth M."/>
            <person name="Nowrousian M."/>
            <person name="Valiante V."/>
            <person name="Linde J."/>
            <person name="Jacobsen I.D."/>
            <person name="Marz M."/>
            <person name="Brakhage A.A."/>
            <person name="Gabaldon T."/>
            <person name="Bocker S."/>
            <person name="Voigt K."/>
        </authorList>
    </citation>
    <scope>NUCLEOTIDE SEQUENCE [LARGE SCALE GENOMIC DNA]</scope>
    <source>
        <strain evidence="1">FSU 9682</strain>
    </source>
</reference>
<protein>
    <submittedName>
        <fullName evidence="1">Uncharacterized protein</fullName>
    </submittedName>
</protein>
<comment type="caution">
    <text evidence="1">The sequence shown here is derived from an EMBL/GenBank/DDBJ whole genome shotgun (WGS) entry which is preliminary data.</text>
</comment>
<evidence type="ECO:0000313" key="1">
    <source>
        <dbReference type="EMBL" id="CDH53220.1"/>
    </source>
</evidence>
<dbReference type="VEuPathDB" id="FungiDB:LCOR_04598.1"/>
<dbReference type="EMBL" id="CBTN010000016">
    <property type="protein sequence ID" value="CDH53220.1"/>
    <property type="molecule type" value="Genomic_DNA"/>
</dbReference>
<proteinExistence type="predicted"/>
<sequence>MASSSPEYLNHVLMRFGHHLSSMEQQSYAKQFSSMIQSSTQGSTLCMKPSSTYVESIHRAPSGTHLRFVGPAPVVHQSFVSKKSTRIIVNPLSTSSTF</sequence>
<gene>
    <name evidence="1" type="ORF">LCOR_04598.1</name>
</gene>
<dbReference type="AlphaFoldDB" id="A0A068RU22"/>